<accession>A1ZJ23</accession>
<comment type="caution">
    <text evidence="1">The sequence shown here is derived from an EMBL/GenBank/DDBJ whole genome shotgun (WGS) entry which is preliminary data.</text>
</comment>
<dbReference type="Proteomes" id="UP000004095">
    <property type="component" value="Unassembled WGS sequence"/>
</dbReference>
<protein>
    <submittedName>
        <fullName evidence="1">Uncharacterized protein</fullName>
    </submittedName>
</protein>
<evidence type="ECO:0000313" key="2">
    <source>
        <dbReference type="Proteomes" id="UP000004095"/>
    </source>
</evidence>
<evidence type="ECO:0000313" key="1">
    <source>
        <dbReference type="EMBL" id="EAY29559.1"/>
    </source>
</evidence>
<sequence length="38" mass="4316">MQIIYLSGKNYKGFFKINLIVEGLPPSSANLNNFEQIN</sequence>
<gene>
    <name evidence="1" type="ORF">M23134_00443</name>
</gene>
<reference evidence="1 2" key="1">
    <citation type="submission" date="2007-01" db="EMBL/GenBank/DDBJ databases">
        <authorList>
            <person name="Haygood M."/>
            <person name="Podell S."/>
            <person name="Anderson C."/>
            <person name="Hopkinson B."/>
            <person name="Roe K."/>
            <person name="Barbeau K."/>
            <person name="Gaasterland T."/>
            <person name="Ferriera S."/>
            <person name="Johnson J."/>
            <person name="Kravitz S."/>
            <person name="Beeson K."/>
            <person name="Sutton G."/>
            <person name="Rogers Y.-H."/>
            <person name="Friedman R."/>
            <person name="Frazier M."/>
            <person name="Venter J.C."/>
        </authorList>
    </citation>
    <scope>NUCLEOTIDE SEQUENCE [LARGE SCALE GENOMIC DNA]</scope>
    <source>
        <strain evidence="1 2">ATCC 23134</strain>
    </source>
</reference>
<dbReference type="AlphaFoldDB" id="A1ZJ23"/>
<proteinExistence type="predicted"/>
<dbReference type="EMBL" id="AAWS01000010">
    <property type="protein sequence ID" value="EAY29559.1"/>
    <property type="molecule type" value="Genomic_DNA"/>
</dbReference>
<keyword evidence="2" id="KW-1185">Reference proteome</keyword>
<name>A1ZJ23_MICM2</name>
<organism evidence="1 2">
    <name type="scientific">Microscilla marina ATCC 23134</name>
    <dbReference type="NCBI Taxonomy" id="313606"/>
    <lineage>
        <taxon>Bacteria</taxon>
        <taxon>Pseudomonadati</taxon>
        <taxon>Bacteroidota</taxon>
        <taxon>Cytophagia</taxon>
        <taxon>Cytophagales</taxon>
        <taxon>Microscillaceae</taxon>
        <taxon>Microscilla</taxon>
    </lineage>
</organism>